<dbReference type="AlphaFoldDB" id="A0A4R1H7G0"/>
<gene>
    <name evidence="1" type="ORF">DFR30_0999</name>
</gene>
<keyword evidence="2" id="KW-1185">Reference proteome</keyword>
<evidence type="ECO:0000313" key="2">
    <source>
        <dbReference type="Proteomes" id="UP000295707"/>
    </source>
</evidence>
<dbReference type="RefSeq" id="WP_132971608.1">
    <property type="nucleotide sequence ID" value="NZ_SMFX01000001.1"/>
</dbReference>
<name>A0A4R1H7G0_9GAMM</name>
<accession>A0A4R1H7G0</accession>
<evidence type="ECO:0000313" key="1">
    <source>
        <dbReference type="EMBL" id="TCK17757.1"/>
    </source>
</evidence>
<dbReference type="Proteomes" id="UP000295707">
    <property type="component" value="Unassembled WGS sequence"/>
</dbReference>
<organism evidence="1 2">
    <name type="scientific">Thiogranum longum</name>
    <dbReference type="NCBI Taxonomy" id="1537524"/>
    <lineage>
        <taxon>Bacteria</taxon>
        <taxon>Pseudomonadati</taxon>
        <taxon>Pseudomonadota</taxon>
        <taxon>Gammaproteobacteria</taxon>
        <taxon>Chromatiales</taxon>
        <taxon>Ectothiorhodospiraceae</taxon>
        <taxon>Thiogranum</taxon>
    </lineage>
</organism>
<dbReference type="EMBL" id="SMFX01000001">
    <property type="protein sequence ID" value="TCK17757.1"/>
    <property type="molecule type" value="Genomic_DNA"/>
</dbReference>
<dbReference type="OrthoDB" id="515952at2"/>
<comment type="caution">
    <text evidence="1">The sequence shown here is derived from an EMBL/GenBank/DDBJ whole genome shotgun (WGS) entry which is preliminary data.</text>
</comment>
<protein>
    <submittedName>
        <fullName evidence="1">Uncharacterized protein</fullName>
    </submittedName>
</protein>
<sequence>MSDINSCVAVYDLQQQLEDSIAALQRNGYDLKKVSVIGKGGYSEQHHFALILSRGMPRFHGEQADFWNRVHALLGSAGFFWAPGFGPFTVAGAIVTVLTGKPDRKLIGGKLHRLGMGLYAVGLSGDSALHYESVVDQGRLILIVQGPRDEVERASETIARTESTEMAVHAA</sequence>
<proteinExistence type="predicted"/>
<reference evidence="1 2" key="1">
    <citation type="submission" date="2019-03" db="EMBL/GenBank/DDBJ databases">
        <title>Genomic Encyclopedia of Type Strains, Phase IV (KMG-IV): sequencing the most valuable type-strain genomes for metagenomic binning, comparative biology and taxonomic classification.</title>
        <authorList>
            <person name="Goeker M."/>
        </authorList>
    </citation>
    <scope>NUCLEOTIDE SEQUENCE [LARGE SCALE GENOMIC DNA]</scope>
    <source>
        <strain evidence="1 2">DSM 19610</strain>
    </source>
</reference>